<accession>A0A2V5L2W9</accession>
<dbReference type="RefSeq" id="WP_110838136.1">
    <property type="nucleotide sequence ID" value="NZ_QJVJ01000001.1"/>
</dbReference>
<dbReference type="InterPro" id="IPR036388">
    <property type="entry name" value="WH-like_DNA-bd_sf"/>
</dbReference>
<keyword evidence="4" id="KW-0805">Transcription regulation</keyword>
<dbReference type="EMBL" id="QJVJ01000001">
    <property type="protein sequence ID" value="PYI57096.1"/>
    <property type="molecule type" value="Genomic_DNA"/>
</dbReference>
<dbReference type="SUPFAM" id="SSF52172">
    <property type="entry name" value="CheY-like"/>
    <property type="match status" value="1"/>
</dbReference>
<feature type="domain" description="Response regulatory" evidence="9">
    <location>
        <begin position="4"/>
        <end position="117"/>
    </location>
</feature>
<dbReference type="AlphaFoldDB" id="A0A2V5L2W9"/>
<feature type="modified residue" description="4-aspartylphosphate" evidence="7">
    <location>
        <position position="53"/>
    </location>
</feature>
<dbReference type="GO" id="GO:0005829">
    <property type="term" value="C:cytosol"/>
    <property type="evidence" value="ECO:0007669"/>
    <property type="project" value="TreeGrafter"/>
</dbReference>
<keyword evidence="3" id="KW-0902">Two-component regulatory system</keyword>
<protein>
    <submittedName>
        <fullName evidence="11">DNA-binding response regulator</fullName>
    </submittedName>
</protein>
<evidence type="ECO:0000256" key="6">
    <source>
        <dbReference type="ARBA" id="ARBA00023163"/>
    </source>
</evidence>
<dbReference type="CDD" id="cd00383">
    <property type="entry name" value="trans_reg_C"/>
    <property type="match status" value="1"/>
</dbReference>
<dbReference type="FunFam" id="1.10.10.10:FF:000018">
    <property type="entry name" value="DNA-binding response regulator ResD"/>
    <property type="match status" value="1"/>
</dbReference>
<evidence type="ECO:0000256" key="2">
    <source>
        <dbReference type="ARBA" id="ARBA00022553"/>
    </source>
</evidence>
<dbReference type="Proteomes" id="UP000247476">
    <property type="component" value="Unassembled WGS sequence"/>
</dbReference>
<dbReference type="Gene3D" id="6.10.250.690">
    <property type="match status" value="1"/>
</dbReference>
<comment type="subcellular location">
    <subcellularLocation>
        <location evidence="1">Cytoplasm</location>
    </subcellularLocation>
</comment>
<gene>
    <name evidence="11" type="ORF">DLM86_01220</name>
</gene>
<feature type="DNA-binding region" description="OmpR/PhoB-type" evidence="8">
    <location>
        <begin position="133"/>
        <end position="231"/>
    </location>
</feature>
<dbReference type="FunFam" id="3.40.50.2300:FF:000001">
    <property type="entry name" value="DNA-binding response regulator PhoB"/>
    <property type="match status" value="1"/>
</dbReference>
<dbReference type="InterPro" id="IPR016032">
    <property type="entry name" value="Sig_transdc_resp-reg_C-effctor"/>
</dbReference>
<evidence type="ECO:0000256" key="1">
    <source>
        <dbReference type="ARBA" id="ARBA00004496"/>
    </source>
</evidence>
<dbReference type="Pfam" id="PF00072">
    <property type="entry name" value="Response_reg"/>
    <property type="match status" value="1"/>
</dbReference>
<sequence length="231" mass="26085">MNEPILIVDDDPSIANLIEIYLVNEGYSVMKANNGKEALELLKRKDARLVILDVMMPGLDGLEVCRQIRVDRAVPILMLSAKAEDMDKIMGLMTGADDYMVKPFNPLELLARVRSLIRRAYGLNAKSNRSRGANVITFDSLEIDRDTHTVTVDGKPVHLTSIEFGILHYLASSPGRVFSAEAIYEHVWNEPYSPTYTTVMVHISKLRDKLESESGQKWIQTVWGVGYKFDR</sequence>
<dbReference type="GO" id="GO:0000156">
    <property type="term" value="F:phosphorelay response regulator activity"/>
    <property type="evidence" value="ECO:0007669"/>
    <property type="project" value="TreeGrafter"/>
</dbReference>
<dbReference type="Pfam" id="PF00486">
    <property type="entry name" value="Trans_reg_C"/>
    <property type="match status" value="1"/>
</dbReference>
<evidence type="ECO:0000313" key="11">
    <source>
        <dbReference type="EMBL" id="PYI57096.1"/>
    </source>
</evidence>
<reference evidence="11 12" key="1">
    <citation type="submission" date="2018-05" db="EMBL/GenBank/DDBJ databases">
        <title>Paenibacillus flagellatus sp. nov., isolated from selenium mineral soil.</title>
        <authorList>
            <person name="Dai X."/>
        </authorList>
    </citation>
    <scope>NUCLEOTIDE SEQUENCE [LARGE SCALE GENOMIC DNA]</scope>
    <source>
        <strain evidence="11 12">DXL2</strain>
    </source>
</reference>
<dbReference type="SUPFAM" id="SSF46894">
    <property type="entry name" value="C-terminal effector domain of the bipartite response regulators"/>
    <property type="match status" value="1"/>
</dbReference>
<dbReference type="Gene3D" id="1.10.10.10">
    <property type="entry name" value="Winged helix-like DNA-binding domain superfamily/Winged helix DNA-binding domain"/>
    <property type="match status" value="1"/>
</dbReference>
<dbReference type="SMART" id="SM00862">
    <property type="entry name" value="Trans_reg_C"/>
    <property type="match status" value="1"/>
</dbReference>
<dbReference type="InterPro" id="IPR011006">
    <property type="entry name" value="CheY-like_superfamily"/>
</dbReference>
<dbReference type="InterPro" id="IPR039420">
    <property type="entry name" value="WalR-like"/>
</dbReference>
<dbReference type="InterPro" id="IPR001867">
    <property type="entry name" value="OmpR/PhoB-type_DNA-bd"/>
</dbReference>
<comment type="caution">
    <text evidence="11">The sequence shown here is derived from an EMBL/GenBank/DDBJ whole genome shotgun (WGS) entry which is preliminary data.</text>
</comment>
<dbReference type="PANTHER" id="PTHR48111">
    <property type="entry name" value="REGULATOR OF RPOS"/>
    <property type="match status" value="1"/>
</dbReference>
<dbReference type="InterPro" id="IPR001789">
    <property type="entry name" value="Sig_transdc_resp-reg_receiver"/>
</dbReference>
<feature type="domain" description="OmpR/PhoB-type" evidence="10">
    <location>
        <begin position="133"/>
        <end position="231"/>
    </location>
</feature>
<proteinExistence type="predicted"/>
<dbReference type="OrthoDB" id="9790442at2"/>
<dbReference type="Gene3D" id="3.40.50.2300">
    <property type="match status" value="1"/>
</dbReference>
<evidence type="ECO:0000256" key="8">
    <source>
        <dbReference type="PROSITE-ProRule" id="PRU01091"/>
    </source>
</evidence>
<evidence type="ECO:0000313" key="12">
    <source>
        <dbReference type="Proteomes" id="UP000247476"/>
    </source>
</evidence>
<keyword evidence="6" id="KW-0804">Transcription</keyword>
<evidence type="ECO:0000256" key="4">
    <source>
        <dbReference type="ARBA" id="ARBA00023015"/>
    </source>
</evidence>
<dbReference type="PROSITE" id="PS50110">
    <property type="entry name" value="RESPONSE_REGULATORY"/>
    <property type="match status" value="1"/>
</dbReference>
<dbReference type="PROSITE" id="PS51755">
    <property type="entry name" value="OMPR_PHOB"/>
    <property type="match status" value="1"/>
</dbReference>
<name>A0A2V5L2W9_9BACL</name>
<evidence type="ECO:0000256" key="3">
    <source>
        <dbReference type="ARBA" id="ARBA00023012"/>
    </source>
</evidence>
<organism evidence="11 12">
    <name type="scientific">Paenibacillus flagellatus</name>
    <dbReference type="NCBI Taxonomy" id="2211139"/>
    <lineage>
        <taxon>Bacteria</taxon>
        <taxon>Bacillati</taxon>
        <taxon>Bacillota</taxon>
        <taxon>Bacilli</taxon>
        <taxon>Bacillales</taxon>
        <taxon>Paenibacillaceae</taxon>
        <taxon>Paenibacillus</taxon>
    </lineage>
</organism>
<dbReference type="GO" id="GO:0006355">
    <property type="term" value="P:regulation of DNA-templated transcription"/>
    <property type="evidence" value="ECO:0007669"/>
    <property type="project" value="InterPro"/>
</dbReference>
<dbReference type="CDD" id="cd17574">
    <property type="entry name" value="REC_OmpR"/>
    <property type="match status" value="1"/>
</dbReference>
<dbReference type="GO" id="GO:0032993">
    <property type="term" value="C:protein-DNA complex"/>
    <property type="evidence" value="ECO:0007669"/>
    <property type="project" value="TreeGrafter"/>
</dbReference>
<dbReference type="GO" id="GO:0000976">
    <property type="term" value="F:transcription cis-regulatory region binding"/>
    <property type="evidence" value="ECO:0007669"/>
    <property type="project" value="TreeGrafter"/>
</dbReference>
<keyword evidence="5 8" id="KW-0238">DNA-binding</keyword>
<dbReference type="SMART" id="SM00448">
    <property type="entry name" value="REC"/>
    <property type="match status" value="1"/>
</dbReference>
<dbReference type="PANTHER" id="PTHR48111:SF10">
    <property type="entry name" value="STAGE 0 SPORULATION PROTEIN A HOMOLOG"/>
    <property type="match status" value="1"/>
</dbReference>
<keyword evidence="2 7" id="KW-0597">Phosphoprotein</keyword>
<keyword evidence="12" id="KW-1185">Reference proteome</keyword>
<evidence type="ECO:0000256" key="7">
    <source>
        <dbReference type="PROSITE-ProRule" id="PRU00169"/>
    </source>
</evidence>
<evidence type="ECO:0000256" key="5">
    <source>
        <dbReference type="ARBA" id="ARBA00023125"/>
    </source>
</evidence>
<evidence type="ECO:0000259" key="9">
    <source>
        <dbReference type="PROSITE" id="PS50110"/>
    </source>
</evidence>
<evidence type="ECO:0000259" key="10">
    <source>
        <dbReference type="PROSITE" id="PS51755"/>
    </source>
</evidence>